<organism evidence="4 5">
    <name type="scientific">Vitis vinifera</name>
    <name type="common">Grape</name>
    <dbReference type="NCBI Taxonomy" id="29760"/>
    <lineage>
        <taxon>Eukaryota</taxon>
        <taxon>Viridiplantae</taxon>
        <taxon>Streptophyta</taxon>
        <taxon>Embryophyta</taxon>
        <taxon>Tracheophyta</taxon>
        <taxon>Spermatophyta</taxon>
        <taxon>Magnoliopsida</taxon>
        <taxon>eudicotyledons</taxon>
        <taxon>Gunneridae</taxon>
        <taxon>Pentapetalae</taxon>
        <taxon>rosids</taxon>
        <taxon>Vitales</taxon>
        <taxon>Vitaceae</taxon>
        <taxon>Viteae</taxon>
        <taxon>Vitis</taxon>
    </lineage>
</organism>
<comment type="subcellular location">
    <subcellularLocation>
        <location evidence="1">Nucleus</location>
    </subcellularLocation>
</comment>
<dbReference type="Proteomes" id="UP000009183">
    <property type="component" value="Chromosome 19"/>
</dbReference>
<dbReference type="GO" id="GO:0005634">
    <property type="term" value="C:nucleus"/>
    <property type="evidence" value="ECO:0000318"/>
    <property type="project" value="GO_Central"/>
</dbReference>
<dbReference type="GO" id="GO:0006355">
    <property type="term" value="P:regulation of DNA-templated transcription"/>
    <property type="evidence" value="ECO:0000318"/>
    <property type="project" value="GO_Central"/>
</dbReference>
<name>F6H2D4_VITVI</name>
<accession>F6H2D4</accession>
<sequence length="189" mass="22553">MFLLIYLHLYTDYIITLLLAMCPYNQFNLSLTFLSSWFSKPHLHLVLYYCNFLSFMISHDIALRAYRKLPGLQNFPHLLFLVVLLDFILVCKLERLFRGEEKEKVWKSIPLFIFWTIWKERNRLAFKGVLVVLYEQNDKPSSDVEFVQQKLGGPTVSEYEKLQADMLDLQIKYNELLPAHQETCRQEIH</sequence>
<reference evidence="5" key="1">
    <citation type="journal article" date="2007" name="Nature">
        <title>The grapevine genome sequence suggests ancestral hexaploidization in major angiosperm phyla.</title>
        <authorList>
            <consortium name="The French-Italian Public Consortium for Grapevine Genome Characterization."/>
            <person name="Jaillon O."/>
            <person name="Aury J.-M."/>
            <person name="Noel B."/>
            <person name="Policriti A."/>
            <person name="Clepet C."/>
            <person name="Casagrande A."/>
            <person name="Choisne N."/>
            <person name="Aubourg S."/>
            <person name="Vitulo N."/>
            <person name="Jubin C."/>
            <person name="Vezzi A."/>
            <person name="Legeai F."/>
            <person name="Hugueney P."/>
            <person name="Dasilva C."/>
            <person name="Horner D."/>
            <person name="Mica E."/>
            <person name="Jublot D."/>
            <person name="Poulain J."/>
            <person name="Bruyere C."/>
            <person name="Billault A."/>
            <person name="Segurens B."/>
            <person name="Gouyvenoux M."/>
            <person name="Ugarte E."/>
            <person name="Cattonaro F."/>
            <person name="Anthouard V."/>
            <person name="Vico V."/>
            <person name="Del Fabbro C."/>
            <person name="Alaux M."/>
            <person name="Di Gaspero G."/>
            <person name="Dumas V."/>
            <person name="Felice N."/>
            <person name="Paillard S."/>
            <person name="Juman I."/>
            <person name="Moroldo M."/>
            <person name="Scalabrin S."/>
            <person name="Canaguier A."/>
            <person name="Le Clainche I."/>
            <person name="Malacrida G."/>
            <person name="Durand E."/>
            <person name="Pesole G."/>
            <person name="Laucou V."/>
            <person name="Chatelet P."/>
            <person name="Merdinoglu D."/>
            <person name="Delledonne M."/>
            <person name="Pezzotti M."/>
            <person name="Lecharny A."/>
            <person name="Scarpelli C."/>
            <person name="Artiguenave F."/>
            <person name="Pe M.E."/>
            <person name="Valle G."/>
            <person name="Morgante M."/>
            <person name="Caboche M."/>
            <person name="Adam-Blondon A.-F."/>
            <person name="Weissenbach J."/>
            <person name="Quetier F."/>
            <person name="Wincker P."/>
        </authorList>
    </citation>
    <scope>NUCLEOTIDE SEQUENCE [LARGE SCALE GENOMIC DNA]</scope>
    <source>
        <strain evidence="5">cv. Pinot noir / PN40024</strain>
    </source>
</reference>
<keyword evidence="3" id="KW-0539">Nucleus</keyword>
<dbReference type="PANTHER" id="PTHR13168">
    <property type="entry name" value="ASSOCIATE OF C-MYC AMY-1"/>
    <property type="match status" value="1"/>
</dbReference>
<dbReference type="InParanoid" id="F6H2D4"/>
<dbReference type="PANTHER" id="PTHR13168:SF0">
    <property type="entry name" value="C-MYC-BINDING PROTEIN"/>
    <property type="match status" value="1"/>
</dbReference>
<evidence type="ECO:0000256" key="2">
    <source>
        <dbReference type="ARBA" id="ARBA00009389"/>
    </source>
</evidence>
<dbReference type="GO" id="GO:0003713">
    <property type="term" value="F:transcription coactivator activity"/>
    <property type="evidence" value="ECO:0000318"/>
    <property type="project" value="GO_Central"/>
</dbReference>
<proteinExistence type="inferred from homology"/>
<dbReference type="AlphaFoldDB" id="F6H2D4"/>
<dbReference type="STRING" id="29760.F6H2D4"/>
<evidence type="ECO:0000256" key="3">
    <source>
        <dbReference type="ARBA" id="ARBA00023242"/>
    </source>
</evidence>
<dbReference type="PaxDb" id="29760-VIT_19s0014g05400.t01"/>
<gene>
    <name evidence="4" type="ordered locus">VIT_19s0014g05400</name>
</gene>
<dbReference type="InterPro" id="IPR026060">
    <property type="entry name" value="AMY1"/>
</dbReference>
<evidence type="ECO:0000313" key="4">
    <source>
        <dbReference type="EMBL" id="CCB46485.1"/>
    </source>
</evidence>
<comment type="similarity">
    <text evidence="2">Belongs to the AMY1 family.</text>
</comment>
<evidence type="ECO:0000313" key="5">
    <source>
        <dbReference type="Proteomes" id="UP000009183"/>
    </source>
</evidence>
<protein>
    <submittedName>
        <fullName evidence="4">Uncharacterized protein</fullName>
    </submittedName>
</protein>
<dbReference type="HOGENOM" id="CLU_1436810_0_0_1"/>
<evidence type="ECO:0000256" key="1">
    <source>
        <dbReference type="ARBA" id="ARBA00004123"/>
    </source>
</evidence>
<keyword evidence="5" id="KW-1185">Reference proteome</keyword>
<dbReference type="EMBL" id="FN595229">
    <property type="protein sequence ID" value="CCB46485.1"/>
    <property type="molecule type" value="Genomic_DNA"/>
</dbReference>